<dbReference type="InterPro" id="IPR029063">
    <property type="entry name" value="SAM-dependent_MTases_sf"/>
</dbReference>
<dbReference type="OrthoDB" id="8253008at2"/>
<dbReference type="AlphaFoldDB" id="A0A418VQW0"/>
<dbReference type="Proteomes" id="UP000285523">
    <property type="component" value="Unassembled WGS sequence"/>
</dbReference>
<protein>
    <submittedName>
        <fullName evidence="1">Methyltransferase domain-containing protein</fullName>
    </submittedName>
</protein>
<keyword evidence="1" id="KW-0808">Transferase</keyword>
<dbReference type="GO" id="GO:0032259">
    <property type="term" value="P:methylation"/>
    <property type="evidence" value="ECO:0007669"/>
    <property type="project" value="UniProtKB-KW"/>
</dbReference>
<dbReference type="EMBL" id="QYYD01000001">
    <property type="protein sequence ID" value="RJF78738.1"/>
    <property type="molecule type" value="Genomic_DNA"/>
</dbReference>
<evidence type="ECO:0000313" key="2">
    <source>
        <dbReference type="Proteomes" id="UP000285523"/>
    </source>
</evidence>
<evidence type="ECO:0000313" key="1">
    <source>
        <dbReference type="EMBL" id="RJF78738.1"/>
    </source>
</evidence>
<dbReference type="Gene3D" id="3.40.50.150">
    <property type="entry name" value="Vaccinia Virus protein VP39"/>
    <property type="match status" value="1"/>
</dbReference>
<comment type="caution">
    <text evidence="1">The sequence shown here is derived from an EMBL/GenBank/DDBJ whole genome shotgun (WGS) entry which is preliminary data.</text>
</comment>
<dbReference type="PANTHER" id="PTHR43861">
    <property type="entry name" value="TRANS-ACONITATE 2-METHYLTRANSFERASE-RELATED"/>
    <property type="match status" value="1"/>
</dbReference>
<reference evidence="1 2" key="1">
    <citation type="submission" date="2018-09" db="EMBL/GenBank/DDBJ databases">
        <title>Draft genome sequence of Rhodopseudomonas palustris 2.1.18.</title>
        <authorList>
            <person name="Robertson S.L."/>
            <person name="Meyer T.E."/>
            <person name="Kyndt J.A."/>
        </authorList>
    </citation>
    <scope>NUCLEOTIDE SEQUENCE [LARGE SCALE GENOMIC DNA]</scope>
    <source>
        <strain evidence="1 2">2.1.18</strain>
    </source>
</reference>
<accession>A0A418VQW0</accession>
<organism evidence="1 2">
    <name type="scientific">Rhodopseudomonas palustris</name>
    <dbReference type="NCBI Taxonomy" id="1076"/>
    <lineage>
        <taxon>Bacteria</taxon>
        <taxon>Pseudomonadati</taxon>
        <taxon>Pseudomonadota</taxon>
        <taxon>Alphaproteobacteria</taxon>
        <taxon>Hyphomicrobiales</taxon>
        <taxon>Nitrobacteraceae</taxon>
        <taxon>Rhodopseudomonas</taxon>
    </lineage>
</organism>
<name>A0A418VQW0_RHOPL</name>
<dbReference type="SUPFAM" id="SSF53335">
    <property type="entry name" value="S-adenosyl-L-methionine-dependent methyltransferases"/>
    <property type="match status" value="1"/>
</dbReference>
<dbReference type="GO" id="GO:0008168">
    <property type="term" value="F:methyltransferase activity"/>
    <property type="evidence" value="ECO:0007669"/>
    <property type="project" value="UniProtKB-KW"/>
</dbReference>
<dbReference type="RefSeq" id="WP_119854635.1">
    <property type="nucleotide sequence ID" value="NZ_QYYD01000001.1"/>
</dbReference>
<dbReference type="CDD" id="cd02440">
    <property type="entry name" value="AdoMet_MTases"/>
    <property type="match status" value="1"/>
</dbReference>
<dbReference type="Pfam" id="PF13489">
    <property type="entry name" value="Methyltransf_23"/>
    <property type="match status" value="1"/>
</dbReference>
<sequence>MHAPCQLSAPTAPQQNAKSGRLSILVALASYGTSNNPHLERLIREYQSMAFDVDIVILSNIVKELGPGIECRVGLPSKDPWSLPFAHKSLFAERAEQYDLFIYSEDDILITEAQLRAFLDVTKALQDDEVAGFVRMEKDAEGAVSYPDMHDEFHWDAKSLRSRSKYVLASFTNEHAACYVLTQLQLRKALDSGGFLVEPYQWKHDLLCTAATDPYIRCGLTKLIPISHFDEFTVHHLSNKYAGKFGVDEAEMRSQVATMLNLAAGICPPTPLLDSETKLWRRMFSKEYYERVSPDVLAAIPPGARTVLSIGCGSGATECALVESGLRVVAVPLDPVVSGRAASRGVEMVVGDLRAAASKLRNQTFDCVLLLNMLHVLPDPVGVLSLFRSTMTDKSVMIIQSPNMRSIPEIWRRLRYSDRYRGLGSFSESGVHVSSVGKVRDWCRRSGLTVARNIGVLHRRARFMRGRASFAELAMSPSFISVATTGASANAPLRGS</sequence>
<gene>
    <name evidence="1" type="ORF">D4Q52_00825</name>
</gene>
<keyword evidence="1" id="KW-0489">Methyltransferase</keyword>
<proteinExistence type="predicted"/>